<dbReference type="GeneID" id="47723910"/>
<dbReference type="SUPFAM" id="SSF52540">
    <property type="entry name" value="P-loop containing nucleoside triphosphate hydrolases"/>
    <property type="match status" value="1"/>
</dbReference>
<evidence type="ECO:0000256" key="1">
    <source>
        <dbReference type="ARBA" id="ARBA00005446"/>
    </source>
</evidence>
<gene>
    <name evidence="10" type="ORF">MARIT_2439</name>
</gene>
<dbReference type="EC" id="5.6.2.4" evidence="7"/>
<comment type="catalytic activity">
    <reaction evidence="6">
        <text>Couples ATP hydrolysis with the unwinding of duplex DNA by translocating in the 3'-5' direction.</text>
        <dbReference type="EC" id="5.6.2.4"/>
    </reaction>
</comment>
<dbReference type="Proteomes" id="UP000231564">
    <property type="component" value="Chromosome MARIT"/>
</dbReference>
<dbReference type="GO" id="GO:0005694">
    <property type="term" value="C:chromosome"/>
    <property type="evidence" value="ECO:0007669"/>
    <property type="project" value="TreeGrafter"/>
</dbReference>
<evidence type="ECO:0000256" key="3">
    <source>
        <dbReference type="ARBA" id="ARBA00022840"/>
    </source>
</evidence>
<dbReference type="Gene3D" id="3.40.50.300">
    <property type="entry name" value="P-loop containing nucleotide triphosphate hydrolases"/>
    <property type="match status" value="2"/>
</dbReference>
<comment type="similarity">
    <text evidence="1">Belongs to the helicase family. RecQ subfamily.</text>
</comment>
<dbReference type="SMART" id="SM00487">
    <property type="entry name" value="DEXDc"/>
    <property type="match status" value="1"/>
</dbReference>
<keyword evidence="2" id="KW-0547">Nucleotide-binding</keyword>
<dbReference type="GO" id="GO:0043138">
    <property type="term" value="F:3'-5' DNA helicase activity"/>
    <property type="evidence" value="ECO:0007669"/>
    <property type="project" value="UniProtKB-EC"/>
</dbReference>
<dbReference type="InterPro" id="IPR011545">
    <property type="entry name" value="DEAD/DEAH_box_helicase_dom"/>
</dbReference>
<keyword evidence="3" id="KW-0067">ATP-binding</keyword>
<feature type="domain" description="Helicase ATP-binding" evidence="8">
    <location>
        <begin position="304"/>
        <end position="482"/>
    </location>
</feature>
<dbReference type="AlphaFoldDB" id="A0A2H1EBS8"/>
<dbReference type="RefSeq" id="WP_100211594.1">
    <property type="nucleotide sequence ID" value="NZ_CP138495.1"/>
</dbReference>
<evidence type="ECO:0000259" key="9">
    <source>
        <dbReference type="PROSITE" id="PS51194"/>
    </source>
</evidence>
<dbReference type="InterPro" id="IPR027417">
    <property type="entry name" value="P-loop_NTPase"/>
</dbReference>
<dbReference type="SMART" id="SM00490">
    <property type="entry name" value="HELICc"/>
    <property type="match status" value="1"/>
</dbReference>
<feature type="domain" description="Helicase C-terminal" evidence="9">
    <location>
        <begin position="525"/>
        <end position="668"/>
    </location>
</feature>
<dbReference type="GO" id="GO:0003677">
    <property type="term" value="F:DNA binding"/>
    <property type="evidence" value="ECO:0007669"/>
    <property type="project" value="UniProtKB-KW"/>
</dbReference>
<keyword evidence="4" id="KW-0238">DNA-binding</keyword>
<evidence type="ECO:0000256" key="7">
    <source>
        <dbReference type="ARBA" id="ARBA00034808"/>
    </source>
</evidence>
<keyword evidence="11" id="KW-1185">Reference proteome</keyword>
<sequence length="1216" mass="142170">MNIATYYHSKISQCIQSHKKANAIFVVQGINADCLNRFEETHITDKATFLSEEHTTFSKEWFANFFTTLNTPKEYHLISYAQLTYLFSYIDASFFMDRLVILEDNLRQLYPLDKKFYLEKEEKENIERRSDNMPLHHAEQLKIGDEYFYALKSVSQQIKTIQLHQEESELEFDEPIGDYDLIDLSDAYDLDVFVNNVLQGSNQKVAFIKQHQKQPKNENAQALVRKINAFLEILGGELFFLPEVSVEEDYKPLPETTAALKKYWGNNANFRNLKVYKNPNSSKEIIEISQGLIVDTIIQEYENAKASKEVRDLFLTAPTGAGKSLLFQLPSFHVSKNGDVTIIVSPLIALMKDQVKGIIADREYNKVAYLNSELSLIDRERIIDNCKDGEIDILYMSPELLLSYDISHFIGERTLGLLVIDEAHLITTWGRDFRVDYWFLGNHIRKIRKYKNIQFPMVAVTATAIYGGSNDMVFDSIDSLVMQNPHIFIGQVKRDDIEFVINNYDKFESRYERSKLNQTVSFIRDIDKIGLKTLVYTPYTKHIKQILSELNDAPDIATGYYGSLDSHLKELAYRQFKNSDRKVMVSTKAFGMGVDISDIQVVYHHAPSGLLPDYVQEIGRVARNPKIKGYAALNYSSQDQRFSKALHGMSALRQYQIREVLEKIHKAYLKHKSRNLLLSIDDFGHIFENAIDLDQKVLTALMMIEKDYLAKNRFNVLIARPKKLFVVVFASVSEHEFATLKNHYPNAVREITKLYQNVIVEVDLDKIWMQNFSDKSFPSLKREFYNGKLFRGINVEVKPQLKISFERSINYNQAYQQLDVLFNALQQAFVQMQGFFTQEELQAKLKNVLQDDVKAEKLSKFVLSTFSGRMIQPGVIEDGAFLQRKKERHQYKYRVFNNRYLQAFAAMLKRFGRLFENTDEAIVNRFITNKESNAVTYVRLGYFMEMLQIGTFEIKGGENPMVFIRINDPQRIERDANNSYYKNTLLEKTLERHYLSNEIFDHFFLNGFTNKERWDFIEDYFLGEDVDMLKENYQSNESNDLDIIKHLNKKAKKLTGDYTDKSKKEDNNIHIFKANSETYYNMDNLLTIEVDGKQETLKVSEWLNHNPVAFDQEKRKHQFTIDKSVFDILSNRLKLHHYEYFKRSLGLKLRINFKGYDKPMKALVPYKNKPVEFYKWWCNNTDEVYLSLREKIVLFDKVAMSKPDILKAAHKKMINR</sequence>
<dbReference type="EMBL" id="LT634361">
    <property type="protein sequence ID" value="SFZ83998.1"/>
    <property type="molecule type" value="Genomic_DNA"/>
</dbReference>
<dbReference type="PANTHER" id="PTHR13710">
    <property type="entry name" value="DNA HELICASE RECQ FAMILY MEMBER"/>
    <property type="match status" value="1"/>
</dbReference>
<evidence type="ECO:0000256" key="4">
    <source>
        <dbReference type="ARBA" id="ARBA00023125"/>
    </source>
</evidence>
<dbReference type="GO" id="GO:0009378">
    <property type="term" value="F:four-way junction helicase activity"/>
    <property type="evidence" value="ECO:0007669"/>
    <property type="project" value="TreeGrafter"/>
</dbReference>
<dbReference type="CDD" id="cd17920">
    <property type="entry name" value="DEXHc_RecQ"/>
    <property type="match status" value="1"/>
</dbReference>
<protein>
    <recommendedName>
        <fullName evidence="7">DNA 3'-5' helicase</fullName>
        <ecNumber evidence="7">5.6.2.4</ecNumber>
    </recommendedName>
</protein>
<dbReference type="Pfam" id="PF00270">
    <property type="entry name" value="DEAD"/>
    <property type="match status" value="1"/>
</dbReference>
<dbReference type="Pfam" id="PF00271">
    <property type="entry name" value="Helicase_C"/>
    <property type="match status" value="1"/>
</dbReference>
<dbReference type="KEGG" id="tmar:MARIT_2439"/>
<proteinExistence type="inferred from homology"/>
<evidence type="ECO:0000256" key="2">
    <source>
        <dbReference type="ARBA" id="ARBA00022741"/>
    </source>
</evidence>
<accession>A0A2H1EBS8</accession>
<evidence type="ECO:0000313" key="10">
    <source>
        <dbReference type="EMBL" id="SFZ83998.1"/>
    </source>
</evidence>
<organism evidence="10 11">
    <name type="scientific">Tenacibaculum maritimum NCIMB 2154</name>
    <dbReference type="NCBI Taxonomy" id="1349785"/>
    <lineage>
        <taxon>Bacteria</taxon>
        <taxon>Pseudomonadati</taxon>
        <taxon>Bacteroidota</taxon>
        <taxon>Flavobacteriia</taxon>
        <taxon>Flavobacteriales</taxon>
        <taxon>Flavobacteriaceae</taxon>
        <taxon>Tenacibaculum</taxon>
    </lineage>
</organism>
<name>A0A2H1EBS8_9FLAO</name>
<dbReference type="PROSITE" id="PS51192">
    <property type="entry name" value="HELICASE_ATP_BIND_1"/>
    <property type="match status" value="1"/>
</dbReference>
<dbReference type="InterPro" id="IPR001650">
    <property type="entry name" value="Helicase_C-like"/>
</dbReference>
<reference evidence="10 11" key="1">
    <citation type="submission" date="2016-11" db="EMBL/GenBank/DDBJ databases">
        <authorList>
            <person name="Jaros S."/>
            <person name="Januszkiewicz K."/>
            <person name="Wedrychowicz H."/>
        </authorList>
    </citation>
    <scope>NUCLEOTIDE SEQUENCE [LARGE SCALE GENOMIC DNA]</scope>
    <source>
        <strain evidence="10">NCIMB 2154T</strain>
    </source>
</reference>
<dbReference type="GO" id="GO:0005737">
    <property type="term" value="C:cytoplasm"/>
    <property type="evidence" value="ECO:0007669"/>
    <property type="project" value="TreeGrafter"/>
</dbReference>
<evidence type="ECO:0000256" key="6">
    <source>
        <dbReference type="ARBA" id="ARBA00034617"/>
    </source>
</evidence>
<dbReference type="GO" id="GO:0006310">
    <property type="term" value="P:DNA recombination"/>
    <property type="evidence" value="ECO:0007669"/>
    <property type="project" value="TreeGrafter"/>
</dbReference>
<evidence type="ECO:0000259" key="8">
    <source>
        <dbReference type="PROSITE" id="PS51192"/>
    </source>
</evidence>
<dbReference type="GO" id="GO:0006281">
    <property type="term" value="P:DNA repair"/>
    <property type="evidence" value="ECO:0007669"/>
    <property type="project" value="TreeGrafter"/>
</dbReference>
<dbReference type="GO" id="GO:0005524">
    <property type="term" value="F:ATP binding"/>
    <property type="evidence" value="ECO:0007669"/>
    <property type="project" value="UniProtKB-KW"/>
</dbReference>
<dbReference type="PROSITE" id="PS51194">
    <property type="entry name" value="HELICASE_CTER"/>
    <property type="match status" value="1"/>
</dbReference>
<keyword evidence="5" id="KW-0413">Isomerase</keyword>
<dbReference type="PANTHER" id="PTHR13710:SF105">
    <property type="entry name" value="ATP-DEPENDENT DNA HELICASE Q1"/>
    <property type="match status" value="1"/>
</dbReference>
<dbReference type="OrthoDB" id="9763310at2"/>
<dbReference type="InterPro" id="IPR014001">
    <property type="entry name" value="Helicase_ATP-bd"/>
</dbReference>
<evidence type="ECO:0000313" key="11">
    <source>
        <dbReference type="Proteomes" id="UP000231564"/>
    </source>
</evidence>
<evidence type="ECO:0000256" key="5">
    <source>
        <dbReference type="ARBA" id="ARBA00023235"/>
    </source>
</evidence>